<feature type="region of interest" description="Disordered" evidence="1">
    <location>
        <begin position="71"/>
        <end position="90"/>
    </location>
</feature>
<reference evidence="2" key="1">
    <citation type="submission" date="2020-08" db="EMBL/GenBank/DDBJ databases">
        <title>Multicomponent nature underlies the extraordinary mechanical properties of spider dragline silk.</title>
        <authorList>
            <person name="Kono N."/>
            <person name="Nakamura H."/>
            <person name="Mori M."/>
            <person name="Yoshida Y."/>
            <person name="Ohtoshi R."/>
            <person name="Malay A.D."/>
            <person name="Moran D.A.P."/>
            <person name="Tomita M."/>
            <person name="Numata K."/>
            <person name="Arakawa K."/>
        </authorList>
    </citation>
    <scope>NUCLEOTIDE SEQUENCE</scope>
</reference>
<accession>A0A8X6X5E3</accession>
<evidence type="ECO:0000313" key="2">
    <source>
        <dbReference type="EMBL" id="GFY46497.1"/>
    </source>
</evidence>
<gene>
    <name evidence="2" type="ORF">TNIN_169081</name>
</gene>
<keyword evidence="3" id="KW-1185">Reference proteome</keyword>
<protein>
    <submittedName>
        <fullName evidence="2">Uncharacterized protein</fullName>
    </submittedName>
</protein>
<organism evidence="2 3">
    <name type="scientific">Trichonephila inaurata madagascariensis</name>
    <dbReference type="NCBI Taxonomy" id="2747483"/>
    <lineage>
        <taxon>Eukaryota</taxon>
        <taxon>Metazoa</taxon>
        <taxon>Ecdysozoa</taxon>
        <taxon>Arthropoda</taxon>
        <taxon>Chelicerata</taxon>
        <taxon>Arachnida</taxon>
        <taxon>Araneae</taxon>
        <taxon>Araneomorphae</taxon>
        <taxon>Entelegynae</taxon>
        <taxon>Araneoidea</taxon>
        <taxon>Nephilidae</taxon>
        <taxon>Trichonephila</taxon>
        <taxon>Trichonephila inaurata</taxon>
    </lineage>
</organism>
<dbReference type="EMBL" id="BMAV01005443">
    <property type="protein sequence ID" value="GFY46497.1"/>
    <property type="molecule type" value="Genomic_DNA"/>
</dbReference>
<dbReference type="Proteomes" id="UP000886998">
    <property type="component" value="Unassembled WGS sequence"/>
</dbReference>
<comment type="caution">
    <text evidence="2">The sequence shown here is derived from an EMBL/GenBank/DDBJ whole genome shotgun (WGS) entry which is preliminary data.</text>
</comment>
<name>A0A8X6X5E3_9ARAC</name>
<evidence type="ECO:0000313" key="3">
    <source>
        <dbReference type="Proteomes" id="UP000886998"/>
    </source>
</evidence>
<evidence type="ECO:0000256" key="1">
    <source>
        <dbReference type="SAM" id="MobiDB-lite"/>
    </source>
</evidence>
<feature type="non-terminal residue" evidence="2">
    <location>
        <position position="1"/>
    </location>
</feature>
<sequence>PAASVLGTRLNPKFSYPFLATLLMKPLSIKDIKNSVKFGTPGYPSSRGRDLSTVLNRIEVALNNPPLIYERETDDNSAALTPPHLLTGKN</sequence>
<proteinExistence type="predicted"/>
<dbReference type="AlphaFoldDB" id="A0A8X6X5E3"/>